<gene>
    <name evidence="1" type="ORF">CLO192961_LOCUS22753</name>
</gene>
<evidence type="ECO:0000313" key="2">
    <source>
        <dbReference type="Proteomes" id="UP000766486"/>
    </source>
</evidence>
<accession>A0ABY6TR55</accession>
<sequence length="171" mass="19673">MIIEGLKLPPFIKAPCHQNEELAPGCAAAGRHQCFPKNLDTCAGLVHMYYSRTEENVDTIWSMIYAEVAKVASECPASNAEERLEIMQCLTIFLLLQADDPQSYEANDIGFLLTVAIDTYYDLALTQEWRDELPNTRPLYREWIFRETMRRSLSLMIYWFSTHILMLIVGS</sequence>
<name>A0ABY6TR55_BIOOC</name>
<reference evidence="1 2" key="1">
    <citation type="submission" date="2019-06" db="EMBL/GenBank/DDBJ databases">
        <authorList>
            <person name="Broberg M."/>
        </authorList>
    </citation>
    <scope>NUCLEOTIDE SEQUENCE [LARGE SCALE GENOMIC DNA]</scope>
</reference>
<keyword evidence="2" id="KW-1185">Reference proteome</keyword>
<dbReference type="Proteomes" id="UP000766486">
    <property type="component" value="Unassembled WGS sequence"/>
</dbReference>
<organism evidence="1 2">
    <name type="scientific">Bionectria ochroleuca</name>
    <name type="common">Gliocladium roseum</name>
    <dbReference type="NCBI Taxonomy" id="29856"/>
    <lineage>
        <taxon>Eukaryota</taxon>
        <taxon>Fungi</taxon>
        <taxon>Dikarya</taxon>
        <taxon>Ascomycota</taxon>
        <taxon>Pezizomycotina</taxon>
        <taxon>Sordariomycetes</taxon>
        <taxon>Hypocreomycetidae</taxon>
        <taxon>Hypocreales</taxon>
        <taxon>Bionectriaceae</taxon>
        <taxon>Clonostachys</taxon>
    </lineage>
</organism>
<protein>
    <submittedName>
        <fullName evidence="1">Uncharacterized protein</fullName>
    </submittedName>
</protein>
<evidence type="ECO:0000313" key="1">
    <source>
        <dbReference type="EMBL" id="VUC20438.1"/>
    </source>
</evidence>
<dbReference type="EMBL" id="CABFNS010000149">
    <property type="protein sequence ID" value="VUC20438.1"/>
    <property type="molecule type" value="Genomic_DNA"/>
</dbReference>
<proteinExistence type="predicted"/>
<comment type="caution">
    <text evidence="1">The sequence shown here is derived from an EMBL/GenBank/DDBJ whole genome shotgun (WGS) entry which is preliminary data.</text>
</comment>